<feature type="non-terminal residue" evidence="2">
    <location>
        <position position="1"/>
    </location>
</feature>
<dbReference type="EMBL" id="MUJZ01013209">
    <property type="protein sequence ID" value="OTF81521.1"/>
    <property type="molecule type" value="Genomic_DNA"/>
</dbReference>
<keyword evidence="3" id="KW-1185">Reference proteome</keyword>
<sequence length="113" mass="12840">PYSSRSLKHRQELREDFFTTEPRKLTSTSISNGNQDESATSPTSFSFRKSHKSPYVREYTYNDDSPQDGQQPSRSRMIDPREHGFSYMDAINDQRATTTSPTAAVRSPTTPTS</sequence>
<protein>
    <submittedName>
        <fullName evidence="2">Uncharacterized protein</fullName>
    </submittedName>
</protein>
<feature type="compositionally biased region" description="Polar residues" evidence="1">
    <location>
        <begin position="25"/>
        <end position="47"/>
    </location>
</feature>
<reference evidence="2 3" key="1">
    <citation type="submission" date="2017-03" db="EMBL/GenBank/DDBJ databases">
        <title>Genome Survey of Euroglyphus maynei.</title>
        <authorList>
            <person name="Arlian L.G."/>
            <person name="Morgan M.S."/>
            <person name="Rider S.D."/>
        </authorList>
    </citation>
    <scope>NUCLEOTIDE SEQUENCE [LARGE SCALE GENOMIC DNA]</scope>
    <source>
        <strain evidence="2">Arlian Lab</strain>
        <tissue evidence="2">Whole body</tissue>
    </source>
</reference>
<evidence type="ECO:0000313" key="3">
    <source>
        <dbReference type="Proteomes" id="UP000194236"/>
    </source>
</evidence>
<dbReference type="AlphaFoldDB" id="A0A1Y3BKL0"/>
<feature type="region of interest" description="Disordered" evidence="1">
    <location>
        <begin position="1"/>
        <end position="113"/>
    </location>
</feature>
<name>A0A1Y3BKL0_EURMA</name>
<proteinExistence type="predicted"/>
<feature type="compositionally biased region" description="Basic and acidic residues" evidence="1">
    <location>
        <begin position="9"/>
        <end position="24"/>
    </location>
</feature>
<feature type="compositionally biased region" description="Polar residues" evidence="1">
    <location>
        <begin position="62"/>
        <end position="74"/>
    </location>
</feature>
<feature type="compositionally biased region" description="Polar residues" evidence="1">
    <location>
        <begin position="94"/>
        <end position="113"/>
    </location>
</feature>
<gene>
    <name evidence="2" type="ORF">BLA29_013457</name>
</gene>
<comment type="caution">
    <text evidence="2">The sequence shown here is derived from an EMBL/GenBank/DDBJ whole genome shotgun (WGS) entry which is preliminary data.</text>
</comment>
<feature type="non-terminal residue" evidence="2">
    <location>
        <position position="113"/>
    </location>
</feature>
<organism evidence="2 3">
    <name type="scientific">Euroglyphus maynei</name>
    <name type="common">Mayne's house dust mite</name>
    <dbReference type="NCBI Taxonomy" id="6958"/>
    <lineage>
        <taxon>Eukaryota</taxon>
        <taxon>Metazoa</taxon>
        <taxon>Ecdysozoa</taxon>
        <taxon>Arthropoda</taxon>
        <taxon>Chelicerata</taxon>
        <taxon>Arachnida</taxon>
        <taxon>Acari</taxon>
        <taxon>Acariformes</taxon>
        <taxon>Sarcoptiformes</taxon>
        <taxon>Astigmata</taxon>
        <taxon>Psoroptidia</taxon>
        <taxon>Analgoidea</taxon>
        <taxon>Pyroglyphidae</taxon>
        <taxon>Pyroglyphinae</taxon>
        <taxon>Euroglyphus</taxon>
    </lineage>
</organism>
<evidence type="ECO:0000256" key="1">
    <source>
        <dbReference type="SAM" id="MobiDB-lite"/>
    </source>
</evidence>
<accession>A0A1Y3BKL0</accession>
<dbReference type="Proteomes" id="UP000194236">
    <property type="component" value="Unassembled WGS sequence"/>
</dbReference>
<evidence type="ECO:0000313" key="2">
    <source>
        <dbReference type="EMBL" id="OTF81521.1"/>
    </source>
</evidence>